<proteinExistence type="predicted"/>
<dbReference type="GO" id="GO:0016829">
    <property type="term" value="F:lyase activity"/>
    <property type="evidence" value="ECO:0007669"/>
    <property type="project" value="UniProtKB-KW"/>
</dbReference>
<name>A0ABV8JM75_9BACL</name>
<sequence length="274" mass="30230">MDRHKQARYFRDLHLQPEILVLPNAWDAVSAIIYEQTGFSAIGTTSAGIAASLGYPDGEYIPREQLLAYTRRMVDSVKVPVTADIVGGYGPGIDQILDTVRGVIDCGAVGINIEDGLADNKLEDLQVQANKIDAIRRLADRMNFPLVINARIDLYWLSIGDREDRLNQAIRRANVYIEAGADCAFVPGVYEPSMIKELVTGIRGPLNLLAGPQSPDTSQLEKLGVSRVSMGSGPIRAVLAHVRKISEELYHHGTYTSISDQIPYSQVNQWLEKK</sequence>
<evidence type="ECO:0000313" key="2">
    <source>
        <dbReference type="Proteomes" id="UP001595843"/>
    </source>
</evidence>
<keyword evidence="2" id="KW-1185">Reference proteome</keyword>
<reference evidence="2" key="1">
    <citation type="journal article" date="2019" name="Int. J. Syst. Evol. Microbiol.">
        <title>The Global Catalogue of Microorganisms (GCM) 10K type strain sequencing project: providing services to taxonomists for standard genome sequencing and annotation.</title>
        <authorList>
            <consortium name="The Broad Institute Genomics Platform"/>
            <consortium name="The Broad Institute Genome Sequencing Center for Infectious Disease"/>
            <person name="Wu L."/>
            <person name="Ma J."/>
        </authorList>
    </citation>
    <scope>NUCLEOTIDE SEQUENCE [LARGE SCALE GENOMIC DNA]</scope>
    <source>
        <strain evidence="2">IBRC-M 10813</strain>
    </source>
</reference>
<organism evidence="1 2">
    <name type="scientific">Salinithrix halophila</name>
    <dbReference type="NCBI Taxonomy" id="1485204"/>
    <lineage>
        <taxon>Bacteria</taxon>
        <taxon>Bacillati</taxon>
        <taxon>Bacillota</taxon>
        <taxon>Bacilli</taxon>
        <taxon>Bacillales</taxon>
        <taxon>Thermoactinomycetaceae</taxon>
        <taxon>Salinithrix</taxon>
    </lineage>
</organism>
<dbReference type="SUPFAM" id="SSF51621">
    <property type="entry name" value="Phosphoenolpyruvate/pyruvate domain"/>
    <property type="match status" value="1"/>
</dbReference>
<dbReference type="InterPro" id="IPR039556">
    <property type="entry name" value="ICL/PEPM"/>
</dbReference>
<dbReference type="RefSeq" id="WP_380704570.1">
    <property type="nucleotide sequence ID" value="NZ_JBHSAP010000009.1"/>
</dbReference>
<dbReference type="InterPro" id="IPR015813">
    <property type="entry name" value="Pyrv/PenolPyrv_kinase-like_dom"/>
</dbReference>
<dbReference type="PANTHER" id="PTHR42905:SF16">
    <property type="entry name" value="CARBOXYPHOSPHONOENOLPYRUVATE PHOSPHONOMUTASE-LIKE PROTEIN (AFU_ORTHOLOGUE AFUA_5G07230)"/>
    <property type="match status" value="1"/>
</dbReference>
<accession>A0ABV8JM75</accession>
<dbReference type="PANTHER" id="PTHR42905">
    <property type="entry name" value="PHOSPHOENOLPYRUVATE CARBOXYLASE"/>
    <property type="match status" value="1"/>
</dbReference>
<gene>
    <name evidence="1" type="ORF">ACFOUO_09605</name>
</gene>
<dbReference type="Pfam" id="PF13714">
    <property type="entry name" value="PEP_mutase"/>
    <property type="match status" value="1"/>
</dbReference>
<keyword evidence="1" id="KW-0456">Lyase</keyword>
<dbReference type="Gene3D" id="3.20.20.60">
    <property type="entry name" value="Phosphoenolpyruvate-binding domains"/>
    <property type="match status" value="1"/>
</dbReference>
<dbReference type="EMBL" id="JBHSAP010000009">
    <property type="protein sequence ID" value="MFC4077069.1"/>
    <property type="molecule type" value="Genomic_DNA"/>
</dbReference>
<evidence type="ECO:0000313" key="1">
    <source>
        <dbReference type="EMBL" id="MFC4077069.1"/>
    </source>
</evidence>
<dbReference type="CDD" id="cd00377">
    <property type="entry name" value="ICL_PEPM"/>
    <property type="match status" value="1"/>
</dbReference>
<dbReference type="InterPro" id="IPR040442">
    <property type="entry name" value="Pyrv_kinase-like_dom_sf"/>
</dbReference>
<dbReference type="Proteomes" id="UP001595843">
    <property type="component" value="Unassembled WGS sequence"/>
</dbReference>
<comment type="caution">
    <text evidence="1">The sequence shown here is derived from an EMBL/GenBank/DDBJ whole genome shotgun (WGS) entry which is preliminary data.</text>
</comment>
<protein>
    <submittedName>
        <fullName evidence="1">Isocitrate lyase/phosphoenolpyruvate mutase family protein</fullName>
    </submittedName>
</protein>